<evidence type="ECO:0000256" key="3">
    <source>
        <dbReference type="ARBA" id="ARBA00022989"/>
    </source>
</evidence>
<gene>
    <name evidence="6" type="ORF">J2S03_000788</name>
</gene>
<feature type="transmembrane region" description="Helical" evidence="5">
    <location>
        <begin position="6"/>
        <end position="28"/>
    </location>
</feature>
<dbReference type="InterPro" id="IPR003810">
    <property type="entry name" value="Mntp/YtaF"/>
</dbReference>
<dbReference type="Proteomes" id="UP001232973">
    <property type="component" value="Unassembled WGS sequence"/>
</dbReference>
<dbReference type="InterPro" id="IPR014205">
    <property type="entry name" value="Spore_YtaF"/>
</dbReference>
<dbReference type="EMBL" id="JAUSTP010000003">
    <property type="protein sequence ID" value="MDQ0188974.1"/>
    <property type="molecule type" value="Genomic_DNA"/>
</dbReference>
<dbReference type="PANTHER" id="PTHR35529:SF2">
    <property type="entry name" value="SPORULATION PROTEIN YTAF-RELATED"/>
    <property type="match status" value="1"/>
</dbReference>
<feature type="transmembrane region" description="Helical" evidence="5">
    <location>
        <begin position="70"/>
        <end position="90"/>
    </location>
</feature>
<feature type="transmembrane region" description="Helical" evidence="5">
    <location>
        <begin position="153"/>
        <end position="174"/>
    </location>
</feature>
<accession>A0ABT9XFX8</accession>
<keyword evidence="3 5" id="KW-1133">Transmembrane helix</keyword>
<organism evidence="6 7">
    <name type="scientific">Alicyclobacillus cycloheptanicus</name>
    <dbReference type="NCBI Taxonomy" id="1457"/>
    <lineage>
        <taxon>Bacteria</taxon>
        <taxon>Bacillati</taxon>
        <taxon>Bacillota</taxon>
        <taxon>Bacilli</taxon>
        <taxon>Bacillales</taxon>
        <taxon>Alicyclobacillaceae</taxon>
        <taxon>Alicyclobacillus</taxon>
    </lineage>
</organism>
<protein>
    <submittedName>
        <fullName evidence="6">Sporulation protein YtaF</fullName>
    </submittedName>
</protein>
<comment type="caution">
    <text evidence="6">The sequence shown here is derived from an EMBL/GenBank/DDBJ whole genome shotgun (WGS) entry which is preliminary data.</text>
</comment>
<evidence type="ECO:0000256" key="1">
    <source>
        <dbReference type="ARBA" id="ARBA00022475"/>
    </source>
</evidence>
<keyword evidence="1" id="KW-1003">Cell membrane</keyword>
<evidence type="ECO:0000256" key="2">
    <source>
        <dbReference type="ARBA" id="ARBA00022692"/>
    </source>
</evidence>
<evidence type="ECO:0000256" key="4">
    <source>
        <dbReference type="ARBA" id="ARBA00023136"/>
    </source>
</evidence>
<keyword evidence="2 5" id="KW-0812">Transmembrane</keyword>
<evidence type="ECO:0000313" key="7">
    <source>
        <dbReference type="Proteomes" id="UP001232973"/>
    </source>
</evidence>
<dbReference type="NCBIfam" id="TIGR02840">
    <property type="entry name" value="spore_YtaF"/>
    <property type="match status" value="1"/>
</dbReference>
<evidence type="ECO:0000256" key="5">
    <source>
        <dbReference type="SAM" id="Phobius"/>
    </source>
</evidence>
<dbReference type="RefSeq" id="WP_274456436.1">
    <property type="nucleotide sequence ID" value="NZ_CP067097.1"/>
</dbReference>
<keyword evidence="4 5" id="KW-0472">Membrane</keyword>
<dbReference type="PANTHER" id="PTHR35529">
    <property type="entry name" value="MANGANESE EFFLUX PUMP MNTP-RELATED"/>
    <property type="match status" value="1"/>
</dbReference>
<dbReference type="Pfam" id="PF02659">
    <property type="entry name" value="Mntp"/>
    <property type="match status" value="1"/>
</dbReference>
<keyword evidence="7" id="KW-1185">Reference proteome</keyword>
<reference evidence="6 7" key="1">
    <citation type="submission" date="2023-07" db="EMBL/GenBank/DDBJ databases">
        <title>Genomic Encyclopedia of Type Strains, Phase IV (KMG-IV): sequencing the most valuable type-strain genomes for metagenomic binning, comparative biology and taxonomic classification.</title>
        <authorList>
            <person name="Goeker M."/>
        </authorList>
    </citation>
    <scope>NUCLEOTIDE SEQUENCE [LARGE SCALE GENOMIC DNA]</scope>
    <source>
        <strain evidence="6 7">DSM 4006</strain>
    </source>
</reference>
<evidence type="ECO:0000313" key="6">
    <source>
        <dbReference type="EMBL" id="MDQ0188974.1"/>
    </source>
</evidence>
<feature type="transmembrane region" description="Helical" evidence="5">
    <location>
        <begin position="40"/>
        <end position="64"/>
    </location>
</feature>
<name>A0ABT9XFX8_9BACL</name>
<feature type="transmembrane region" description="Helical" evidence="5">
    <location>
        <begin position="128"/>
        <end position="147"/>
    </location>
</feature>
<feature type="transmembrane region" description="Helical" evidence="5">
    <location>
        <begin position="186"/>
        <end position="202"/>
    </location>
</feature>
<proteinExistence type="predicted"/>
<sequence>MHLVGFASIIAIGIASNLDNAGVGIAYGVRRIRIPWFPNLLIAVISFAATLLAGIFGHFINGWLPPQVGTWIGTLVIVAVGIWVLMQPFIARHPPKRKAKNGVITSILRNPESADRNRNLAISPGESLILGIALAMNALAGGFDAGITKLDVVWTSVSVGVFSYVLLGLAAFAGERYAAERLGEKATIAAGILLILVGIHQML</sequence>